<evidence type="ECO:0000259" key="1">
    <source>
        <dbReference type="Pfam" id="PF13614"/>
    </source>
</evidence>
<organism evidence="2 3">
    <name type="scientific">Paenibacillus nuruki</name>
    <dbReference type="NCBI Taxonomy" id="1886670"/>
    <lineage>
        <taxon>Bacteria</taxon>
        <taxon>Bacillati</taxon>
        <taxon>Bacillota</taxon>
        <taxon>Bacilli</taxon>
        <taxon>Bacillales</taxon>
        <taxon>Paenibacillaceae</taxon>
        <taxon>Paenibacillus</taxon>
    </lineage>
</organism>
<evidence type="ECO:0000313" key="2">
    <source>
        <dbReference type="EMBL" id="ODP28510.1"/>
    </source>
</evidence>
<sequence>MIDLVGIAEIAKMFDVSSAAVTNWRKRSDNFPKPVAILKSGPVFQAEQIEKWYGRKNKMAAIIVSSINLKGGVAKTTTTVGLAQTLSGAFNKRVLVIDLDPQTNATTMLIGEEKWFSLNQAGHTISTLFEDAIDDCNNFDLSKTLQKSVGNISEVKSVDLLPSSLNLINLQDRLITMPAGKYQTRNPVNILRRGIKEITNDYDYVLIDCPPNLGYITLNGLRISDGYIIPTIPDVLSTYGIPQIVTRIAEFSDEIEDNILPIGIVATKVRGQASIHTRTLNKMRKDAGKLMGESKLRYPLVFNTIFSESARVAEAAEYEEYKTLRQKWGYQGQYDSLAEFAGEFIQITKEV</sequence>
<comment type="caution">
    <text evidence="2">The sequence shown here is derived from an EMBL/GenBank/DDBJ whole genome shotgun (WGS) entry which is preliminary data.</text>
</comment>
<dbReference type="InterPro" id="IPR027417">
    <property type="entry name" value="P-loop_NTPase"/>
</dbReference>
<proteinExistence type="predicted"/>
<dbReference type="PATRIC" id="fig|1886670.3.peg.2092"/>
<dbReference type="PANTHER" id="PTHR13696">
    <property type="entry name" value="P-LOOP CONTAINING NUCLEOSIDE TRIPHOSPHATE HYDROLASE"/>
    <property type="match status" value="1"/>
</dbReference>
<dbReference type="CDD" id="cd02042">
    <property type="entry name" value="ParAB_family"/>
    <property type="match status" value="1"/>
</dbReference>
<dbReference type="Gene3D" id="3.40.50.300">
    <property type="entry name" value="P-loop containing nucleotide triphosphate hydrolases"/>
    <property type="match status" value="1"/>
</dbReference>
<dbReference type="STRING" id="1886670.PTI45_02055"/>
<evidence type="ECO:0000313" key="3">
    <source>
        <dbReference type="Proteomes" id="UP000094578"/>
    </source>
</evidence>
<name>A0A1E3L6A7_9BACL</name>
<dbReference type="EMBL" id="MDER01000036">
    <property type="protein sequence ID" value="ODP28510.1"/>
    <property type="molecule type" value="Genomic_DNA"/>
</dbReference>
<feature type="domain" description="AAA" evidence="1">
    <location>
        <begin position="63"/>
        <end position="258"/>
    </location>
</feature>
<gene>
    <name evidence="2" type="ORF">PTI45_02055</name>
</gene>
<dbReference type="Pfam" id="PF13614">
    <property type="entry name" value="AAA_31"/>
    <property type="match status" value="1"/>
</dbReference>
<dbReference type="PANTHER" id="PTHR13696:SF52">
    <property type="entry name" value="PARA FAMILY PROTEIN CT_582"/>
    <property type="match status" value="1"/>
</dbReference>
<accession>A0A1E3L6A7</accession>
<dbReference type="InterPro" id="IPR025669">
    <property type="entry name" value="AAA_dom"/>
</dbReference>
<dbReference type="SUPFAM" id="SSF52540">
    <property type="entry name" value="P-loop containing nucleoside triphosphate hydrolases"/>
    <property type="match status" value="1"/>
</dbReference>
<dbReference type="RefSeq" id="WP_083243459.1">
    <property type="nucleotide sequence ID" value="NZ_MDER01000036.1"/>
</dbReference>
<dbReference type="AlphaFoldDB" id="A0A1E3L6A7"/>
<keyword evidence="3" id="KW-1185">Reference proteome</keyword>
<dbReference type="Proteomes" id="UP000094578">
    <property type="component" value="Unassembled WGS sequence"/>
</dbReference>
<protein>
    <submittedName>
        <fullName evidence="2">Sporulation initiation inhibitor protein Soj</fullName>
    </submittedName>
</protein>
<reference evidence="2 3" key="1">
    <citation type="submission" date="2016-08" db="EMBL/GenBank/DDBJ databases">
        <title>Genome sequencing of Paenibacillus sp. TI45-13ar, isolated from Korean traditional nuruk.</title>
        <authorList>
            <person name="Kim S.-J."/>
        </authorList>
    </citation>
    <scope>NUCLEOTIDE SEQUENCE [LARGE SCALE GENOMIC DNA]</scope>
    <source>
        <strain evidence="2 3">TI45-13ar</strain>
    </source>
</reference>
<dbReference type="InterPro" id="IPR050678">
    <property type="entry name" value="DNA_Partitioning_ATPase"/>
</dbReference>